<evidence type="ECO:0000259" key="11">
    <source>
        <dbReference type="Pfam" id="PF01210"/>
    </source>
</evidence>
<gene>
    <name evidence="13" type="ORF">VHUM_02002</name>
</gene>
<feature type="binding site" evidence="7">
    <location>
        <position position="146"/>
    </location>
    <ligand>
        <name>NAD(+)</name>
        <dbReference type="ChEBI" id="CHEBI:57540"/>
    </ligand>
</feature>
<dbReference type="GO" id="GO:0005634">
    <property type="term" value="C:nucleus"/>
    <property type="evidence" value="ECO:0007669"/>
    <property type="project" value="TreeGrafter"/>
</dbReference>
<dbReference type="GO" id="GO:0005975">
    <property type="term" value="P:carbohydrate metabolic process"/>
    <property type="evidence" value="ECO:0007669"/>
    <property type="project" value="InterPro"/>
</dbReference>
<accession>A0A7D8V099</accession>
<evidence type="ECO:0000313" key="13">
    <source>
        <dbReference type="EMBL" id="TXT11251.1"/>
    </source>
</evidence>
<feature type="binding site" evidence="7">
    <location>
        <position position="347"/>
    </location>
    <ligand>
        <name>NAD(+)</name>
        <dbReference type="ChEBI" id="CHEBI:57540"/>
    </ligand>
</feature>
<dbReference type="InterPro" id="IPR008927">
    <property type="entry name" value="6-PGluconate_DH-like_C_sf"/>
</dbReference>
<feature type="compositionally biased region" description="Low complexity" evidence="10">
    <location>
        <begin position="1"/>
        <end position="17"/>
    </location>
</feature>
<evidence type="ECO:0000256" key="2">
    <source>
        <dbReference type="ARBA" id="ARBA00023002"/>
    </source>
</evidence>
<dbReference type="AlphaFoldDB" id="A0A7D8V099"/>
<comment type="catalytic activity">
    <reaction evidence="4 9">
        <text>sn-glycerol 3-phosphate + NAD(+) = dihydroxyacetone phosphate + NADH + H(+)</text>
        <dbReference type="Rhea" id="RHEA:11092"/>
        <dbReference type="ChEBI" id="CHEBI:15378"/>
        <dbReference type="ChEBI" id="CHEBI:57540"/>
        <dbReference type="ChEBI" id="CHEBI:57597"/>
        <dbReference type="ChEBI" id="CHEBI:57642"/>
        <dbReference type="ChEBI" id="CHEBI:57945"/>
        <dbReference type="EC" id="1.1.1.8"/>
    </reaction>
</comment>
<name>A0A7D8V099_VANHU</name>
<proteinExistence type="inferred from homology"/>
<dbReference type="Pfam" id="PF01210">
    <property type="entry name" value="NAD_Gly3P_dh_N"/>
    <property type="match status" value="1"/>
</dbReference>
<evidence type="ECO:0000256" key="10">
    <source>
        <dbReference type="SAM" id="MobiDB-lite"/>
    </source>
</evidence>
<dbReference type="SUPFAM" id="SSF48179">
    <property type="entry name" value="6-phosphogluconate dehydrogenase C-terminal domain-like"/>
    <property type="match status" value="1"/>
</dbReference>
<dbReference type="GO" id="GO:0005829">
    <property type="term" value="C:cytosol"/>
    <property type="evidence" value="ECO:0007669"/>
    <property type="project" value="TreeGrafter"/>
</dbReference>
<dbReference type="FunFam" id="1.10.1040.10:FF:000004">
    <property type="entry name" value="Glycerol-3-phosphate dehydrogenase [NAD(+)]"/>
    <property type="match status" value="1"/>
</dbReference>
<dbReference type="EC" id="1.1.1.8" evidence="9"/>
<dbReference type="PRINTS" id="PR00077">
    <property type="entry name" value="GPDHDRGNASE"/>
</dbReference>
<keyword evidence="14" id="KW-1185">Reference proteome</keyword>
<evidence type="ECO:0000256" key="3">
    <source>
        <dbReference type="ARBA" id="ARBA00023027"/>
    </source>
</evidence>
<dbReference type="InterPro" id="IPR017751">
    <property type="entry name" value="G3P_DH_NAD-dep_euk"/>
</dbReference>
<evidence type="ECO:0000256" key="4">
    <source>
        <dbReference type="ARBA" id="ARBA00048683"/>
    </source>
</evidence>
<feature type="binding site" evidence="6">
    <location>
        <position position="171"/>
    </location>
    <ligand>
        <name>substrate</name>
    </ligand>
</feature>
<evidence type="ECO:0000259" key="12">
    <source>
        <dbReference type="Pfam" id="PF07479"/>
    </source>
</evidence>
<dbReference type="Pfam" id="PF07479">
    <property type="entry name" value="NAD_Gly3P_dh_C"/>
    <property type="match status" value="1"/>
</dbReference>
<evidence type="ECO:0000256" key="6">
    <source>
        <dbReference type="PIRSR" id="PIRSR000114-2"/>
    </source>
</evidence>
<comment type="similarity">
    <text evidence="1 8">Belongs to the NAD-dependent glycerol-3-phosphate dehydrogenase family.</text>
</comment>
<feature type="domain" description="Glycerol-3-phosphate dehydrogenase NAD-dependent C-terminal" evidence="12">
    <location>
        <begin position="244"/>
        <end position="390"/>
    </location>
</feature>
<feature type="binding site" evidence="7">
    <location>
        <begin position="58"/>
        <end position="63"/>
    </location>
    <ligand>
        <name>NAD(+)</name>
        <dbReference type="ChEBI" id="CHEBI:57540"/>
    </ligand>
</feature>
<evidence type="ECO:0000256" key="8">
    <source>
        <dbReference type="RuleBase" id="RU000437"/>
    </source>
</evidence>
<feature type="binding site" evidence="6">
    <location>
        <begin position="320"/>
        <end position="321"/>
    </location>
    <ligand>
        <name>substrate</name>
    </ligand>
</feature>
<evidence type="ECO:0000256" key="9">
    <source>
        <dbReference type="RuleBase" id="RU361243"/>
    </source>
</evidence>
<dbReference type="InterPro" id="IPR006109">
    <property type="entry name" value="G3P_DH_NAD-dep_C"/>
</dbReference>
<keyword evidence="3 7" id="KW-0520">NAD</keyword>
<dbReference type="PROSITE" id="PS00957">
    <property type="entry name" value="NAD_G3PDH"/>
    <property type="match status" value="1"/>
</dbReference>
<evidence type="ECO:0000256" key="5">
    <source>
        <dbReference type="PIRSR" id="PIRSR000114-1"/>
    </source>
</evidence>
<dbReference type="NCBIfam" id="TIGR03376">
    <property type="entry name" value="glycerol3P_DH"/>
    <property type="match status" value="1"/>
</dbReference>
<organism evidence="13 14">
    <name type="scientific">Vanrija humicola</name>
    <name type="common">Yeast</name>
    <name type="synonym">Cryptococcus humicola</name>
    <dbReference type="NCBI Taxonomy" id="5417"/>
    <lineage>
        <taxon>Eukaryota</taxon>
        <taxon>Fungi</taxon>
        <taxon>Dikarya</taxon>
        <taxon>Basidiomycota</taxon>
        <taxon>Agaricomycotina</taxon>
        <taxon>Tremellomycetes</taxon>
        <taxon>Trichosporonales</taxon>
        <taxon>Trichosporonaceae</taxon>
        <taxon>Vanrija</taxon>
    </lineage>
</organism>
<feature type="binding site" evidence="7">
    <location>
        <position position="349"/>
    </location>
    <ligand>
        <name>NAD(+)</name>
        <dbReference type="ChEBI" id="CHEBI:57540"/>
    </ligand>
</feature>
<feature type="domain" description="Glycerol-3-phosphate dehydrogenase NAD-dependent N-terminal" evidence="11">
    <location>
        <begin position="54"/>
        <end position="221"/>
    </location>
</feature>
<feature type="binding site" evidence="7">
    <location>
        <position position="204"/>
    </location>
    <ligand>
        <name>NAD(+)</name>
        <dbReference type="ChEBI" id="CHEBI:57540"/>
    </ligand>
</feature>
<dbReference type="OrthoDB" id="10263760at2759"/>
<dbReference type="PANTHER" id="PTHR11728">
    <property type="entry name" value="GLYCEROL-3-PHOSPHATE DEHYDROGENASE"/>
    <property type="match status" value="1"/>
</dbReference>
<sequence length="393" mass="42249">MSRAASTVSTAPSSPRAHPMFEDLTIDSGATTPERRLSLGNLPPSPLPSGKHRIAVIGSGSWGTALAKIAAENAARHADQFEPTVNMWVREKQVNGKKLTEVINKTHTNQRYLPDVSLPTNLVAVPRLPDVVRDATLIVFVTPHQFLPTVISDLKRAKAIHPGARAISAIKGVEVEGAEIKTFASVIERDLGIPCSALSGANIALEVALEQFCETTIGCPTHSDSELWHAVFDAHSFRVTCVEDVNGVSLGGALKNVVALAAGFVDGLRLGGNTKAAILRIGLKEMTEFCLEFFEGSQRNTFSNESAGVADLITTCYGGRNRKCAEEFVKSGSSFDDIERRLLNGQKLQGTATAEEVHTFLKAHGRVAAYPLFERVYQIAFNGLPPAQLVKGL</sequence>
<evidence type="ECO:0000313" key="14">
    <source>
        <dbReference type="Proteomes" id="UP000473826"/>
    </source>
</evidence>
<dbReference type="Gene3D" id="3.40.50.720">
    <property type="entry name" value="NAD(P)-binding Rossmann-like Domain"/>
    <property type="match status" value="1"/>
</dbReference>
<protein>
    <recommendedName>
        <fullName evidence="9">Glycerol-3-phosphate dehydrogenase [NAD(+)]</fullName>
        <ecNumber evidence="9">1.1.1.8</ecNumber>
    </recommendedName>
</protein>
<dbReference type="GO" id="GO:0046168">
    <property type="term" value="P:glycerol-3-phosphate catabolic process"/>
    <property type="evidence" value="ECO:0007669"/>
    <property type="project" value="UniProtKB-UniRule"/>
</dbReference>
<dbReference type="PANTHER" id="PTHR11728:SF8">
    <property type="entry name" value="GLYCEROL-3-PHOSPHATE DEHYDROGENASE [NAD(+)]-RELATED"/>
    <property type="match status" value="1"/>
</dbReference>
<dbReference type="InterPro" id="IPR013328">
    <property type="entry name" value="6PGD_dom2"/>
</dbReference>
<reference evidence="13 14" key="1">
    <citation type="journal article" date="2019" name="PLoS Genet.">
        <title>Convergent evolution of linked mating-type loci in basidiomycete fungi.</title>
        <authorList>
            <person name="Sun S."/>
            <person name="Coelho M.A."/>
            <person name="Heitman J."/>
            <person name="Nowrousian M."/>
        </authorList>
    </citation>
    <scope>NUCLEOTIDE SEQUENCE [LARGE SCALE GENOMIC DNA]</scope>
    <source>
        <strain evidence="13 14">CBS 4282</strain>
    </source>
</reference>
<dbReference type="Gene3D" id="1.10.1040.10">
    <property type="entry name" value="N-(1-d-carboxylethyl)-l-norvaline Dehydrogenase, domain 2"/>
    <property type="match status" value="1"/>
</dbReference>
<dbReference type="PIRSF" id="PIRSF000114">
    <property type="entry name" value="Glycerol-3-P_dh"/>
    <property type="match status" value="1"/>
</dbReference>
<dbReference type="SUPFAM" id="SSF51735">
    <property type="entry name" value="NAD(P)-binding Rossmann-fold domains"/>
    <property type="match status" value="1"/>
</dbReference>
<dbReference type="InterPro" id="IPR036291">
    <property type="entry name" value="NAD(P)-bd_dom_sf"/>
</dbReference>
<keyword evidence="2 8" id="KW-0560">Oxidoreductase</keyword>
<comment type="caution">
    <text evidence="13">The sequence shown here is derived from an EMBL/GenBank/DDBJ whole genome shotgun (WGS) entry which is preliminary data.</text>
</comment>
<dbReference type="InterPro" id="IPR006168">
    <property type="entry name" value="G3P_DH_NAD-dep"/>
</dbReference>
<feature type="binding site" evidence="7">
    <location>
        <position position="320"/>
    </location>
    <ligand>
        <name>NAD(+)</name>
        <dbReference type="ChEBI" id="CHEBI:57540"/>
    </ligand>
</feature>
<dbReference type="GO" id="GO:0141152">
    <property type="term" value="F:glycerol-3-phosphate dehydrogenase (NAD+) activity"/>
    <property type="evidence" value="ECO:0007669"/>
    <property type="project" value="UniProtKB-UniRule"/>
</dbReference>
<dbReference type="InterPro" id="IPR011128">
    <property type="entry name" value="G3P_DH_NAD-dep_N"/>
</dbReference>
<evidence type="ECO:0000256" key="1">
    <source>
        <dbReference type="ARBA" id="ARBA00011009"/>
    </source>
</evidence>
<dbReference type="Proteomes" id="UP000473826">
    <property type="component" value="Unassembled WGS sequence"/>
</dbReference>
<feature type="active site" description="Proton acceptor" evidence="5">
    <location>
        <position position="255"/>
    </location>
</feature>
<dbReference type="FunFam" id="3.40.50.720:FF:000365">
    <property type="entry name" value="Glycerol-3-phosphate dehydrogenase [NAD(+)]"/>
    <property type="match status" value="1"/>
</dbReference>
<dbReference type="GO" id="GO:0051287">
    <property type="term" value="F:NAD binding"/>
    <property type="evidence" value="ECO:0007669"/>
    <property type="project" value="UniProtKB-UniRule"/>
</dbReference>
<feature type="region of interest" description="Disordered" evidence="10">
    <location>
        <begin position="1"/>
        <end position="22"/>
    </location>
</feature>
<dbReference type="EMBL" id="QKWK01000004">
    <property type="protein sequence ID" value="TXT11251.1"/>
    <property type="molecule type" value="Genomic_DNA"/>
</dbReference>
<evidence type="ECO:0000256" key="7">
    <source>
        <dbReference type="PIRSR" id="PIRSR000114-3"/>
    </source>
</evidence>
<dbReference type="GO" id="GO:0042803">
    <property type="term" value="F:protein homodimerization activity"/>
    <property type="evidence" value="ECO:0007669"/>
    <property type="project" value="InterPro"/>
</dbReference>